<feature type="transmembrane region" description="Helical" evidence="2">
    <location>
        <begin position="176"/>
        <end position="200"/>
    </location>
</feature>
<evidence type="ECO:0000256" key="1">
    <source>
        <dbReference type="SAM" id="MobiDB-lite"/>
    </source>
</evidence>
<evidence type="ECO:0000256" key="2">
    <source>
        <dbReference type="SAM" id="Phobius"/>
    </source>
</evidence>
<feature type="region of interest" description="Disordered" evidence="1">
    <location>
        <begin position="230"/>
        <end position="251"/>
    </location>
</feature>
<keyword evidence="2" id="KW-0472">Membrane</keyword>
<sequence>MTVLAFGAAPAAAQGSDDPLRVVVTVDGEDITGRTVTFDPARPVEVSLTVRNPGAAKQEVRLVRITGVALALTFFSYDTTVPFEVPSRGQVTRTFPLDVRDLDGQAIGLLPTTVALLSEDRVELASSDTVVDVRGSFWSVYGVFGVALLVLTALAWTGALLALAQHRLSANRFRRALRFLPAGVGTGLVAVVTLSVLRLVPPEPEVEIPIVLGAALIGLLLGFLTPHPAPAGSPDPTGDGPTVALTREWTR</sequence>
<organism evidence="3 4">
    <name type="scientific">Actinokineospora spheciospongiae</name>
    <dbReference type="NCBI Taxonomy" id="909613"/>
    <lineage>
        <taxon>Bacteria</taxon>
        <taxon>Bacillati</taxon>
        <taxon>Actinomycetota</taxon>
        <taxon>Actinomycetes</taxon>
        <taxon>Pseudonocardiales</taxon>
        <taxon>Pseudonocardiaceae</taxon>
        <taxon>Actinokineospora</taxon>
    </lineage>
</organism>
<keyword evidence="2" id="KW-1133">Transmembrane helix</keyword>
<evidence type="ECO:0000313" key="4">
    <source>
        <dbReference type="Proteomes" id="UP000019277"/>
    </source>
</evidence>
<dbReference type="PATRIC" id="fig|909613.9.peg.5241"/>
<feature type="transmembrane region" description="Helical" evidence="2">
    <location>
        <begin position="138"/>
        <end position="164"/>
    </location>
</feature>
<name>W7ISW5_9PSEU</name>
<reference evidence="3 4" key="1">
    <citation type="journal article" date="2014" name="Genome Announc.">
        <title>Draft Genome Sequence of the Antitrypanosomally Active Sponge-Associated Bacterium Actinokineospora sp. Strain EG49.</title>
        <authorList>
            <person name="Harjes J."/>
            <person name="Ryu T."/>
            <person name="Abdelmohsen U.R."/>
            <person name="Moitinho-Silva L."/>
            <person name="Horn H."/>
            <person name="Ravasi T."/>
            <person name="Hentschel U."/>
        </authorList>
    </citation>
    <scope>NUCLEOTIDE SEQUENCE [LARGE SCALE GENOMIC DNA]</scope>
    <source>
        <strain evidence="3 4">EG49</strain>
    </source>
</reference>
<dbReference type="Proteomes" id="UP000019277">
    <property type="component" value="Unassembled WGS sequence"/>
</dbReference>
<comment type="caution">
    <text evidence="3">The sequence shown here is derived from an EMBL/GenBank/DDBJ whole genome shotgun (WGS) entry which is preliminary data.</text>
</comment>
<dbReference type="EMBL" id="AYXG01000203">
    <property type="protein sequence ID" value="EWC59516.1"/>
    <property type="molecule type" value="Genomic_DNA"/>
</dbReference>
<keyword evidence="4" id="KW-1185">Reference proteome</keyword>
<evidence type="ECO:0000313" key="3">
    <source>
        <dbReference type="EMBL" id="EWC59516.1"/>
    </source>
</evidence>
<accession>W7ISW5</accession>
<gene>
    <name evidence="3" type="ORF">UO65_5244</name>
</gene>
<keyword evidence="2" id="KW-0812">Transmembrane</keyword>
<proteinExistence type="predicted"/>
<protein>
    <submittedName>
        <fullName evidence="3">Uncharacterized protein</fullName>
    </submittedName>
</protein>
<dbReference type="AlphaFoldDB" id="W7ISW5"/>
<dbReference type="eggNOG" id="ENOG5031QYX">
    <property type="taxonomic scope" value="Bacteria"/>
</dbReference>
<feature type="transmembrane region" description="Helical" evidence="2">
    <location>
        <begin position="206"/>
        <end position="224"/>
    </location>
</feature>
<dbReference type="STRING" id="909613.UO65_5244"/>